<gene>
    <name evidence="6" type="ORF">P153DRAFT_423524</name>
</gene>
<organism evidence="6 7">
    <name type="scientific">Dothidotthia symphoricarpi CBS 119687</name>
    <dbReference type="NCBI Taxonomy" id="1392245"/>
    <lineage>
        <taxon>Eukaryota</taxon>
        <taxon>Fungi</taxon>
        <taxon>Dikarya</taxon>
        <taxon>Ascomycota</taxon>
        <taxon>Pezizomycotina</taxon>
        <taxon>Dothideomycetes</taxon>
        <taxon>Pleosporomycetidae</taxon>
        <taxon>Pleosporales</taxon>
        <taxon>Dothidotthiaceae</taxon>
        <taxon>Dothidotthia</taxon>
    </lineage>
</organism>
<evidence type="ECO:0000313" key="7">
    <source>
        <dbReference type="Proteomes" id="UP000799771"/>
    </source>
</evidence>
<evidence type="ECO:0000313" key="6">
    <source>
        <dbReference type="EMBL" id="KAF2129169.1"/>
    </source>
</evidence>
<feature type="signal peptide" evidence="3">
    <location>
        <begin position="1"/>
        <end position="17"/>
    </location>
</feature>
<dbReference type="GeneID" id="54412865"/>
<dbReference type="RefSeq" id="XP_033523558.1">
    <property type="nucleotide sequence ID" value="XM_033672433.1"/>
</dbReference>
<dbReference type="EMBL" id="ML977507">
    <property type="protein sequence ID" value="KAF2129169.1"/>
    <property type="molecule type" value="Genomic_DNA"/>
</dbReference>
<dbReference type="Gene3D" id="3.40.50.1820">
    <property type="entry name" value="alpha/beta hydrolase"/>
    <property type="match status" value="1"/>
</dbReference>
<keyword evidence="3" id="KW-0732">Signal</keyword>
<dbReference type="SUPFAM" id="SSF53474">
    <property type="entry name" value="alpha/beta-Hydrolases"/>
    <property type="match status" value="1"/>
</dbReference>
<dbReference type="PANTHER" id="PTHR43248:SF25">
    <property type="entry name" value="AB HYDROLASE-1 DOMAIN-CONTAINING PROTEIN-RELATED"/>
    <property type="match status" value="1"/>
</dbReference>
<dbReference type="Proteomes" id="UP000799771">
    <property type="component" value="Unassembled WGS sequence"/>
</dbReference>
<comment type="similarity">
    <text evidence="1">Belongs to the peptidase S33 family.</text>
</comment>
<protein>
    <submittedName>
        <fullName evidence="6">Alpha/beta-hydrolase</fullName>
    </submittedName>
</protein>
<accession>A0A6A6ABK9</accession>
<evidence type="ECO:0000256" key="3">
    <source>
        <dbReference type="SAM" id="SignalP"/>
    </source>
</evidence>
<feature type="domain" description="AB hydrolase-1" evidence="4">
    <location>
        <begin position="93"/>
        <end position="253"/>
    </location>
</feature>
<keyword evidence="7" id="KW-1185">Reference proteome</keyword>
<feature type="domain" description="Peptidase S33 tripeptidyl aminopeptidase-like C-terminal" evidence="5">
    <location>
        <begin position="434"/>
        <end position="528"/>
    </location>
</feature>
<dbReference type="InterPro" id="IPR013595">
    <property type="entry name" value="Pept_S33_TAP-like_C"/>
</dbReference>
<evidence type="ECO:0000259" key="4">
    <source>
        <dbReference type="Pfam" id="PF00561"/>
    </source>
</evidence>
<sequence>MLRKVLAISLLTSSGLAYPTDDKFKPNATSLEWAPCDLDFPSADQAVIAKHGEPLFCANFSVPLDYTNEKDERTINLQLIKIKANKEPFKGSILTNPGGPGGSGVDWIAGEGPSFRDDLGGYHDVIGFDPRGTGRTIPFSCLSSNLTASKAKRAEYNFTIPQNDMYAELVKKAWHDGSVYAEECANTPGNADIGPYINTPFVARDMLEIVDALGEDQLQYWGISYGTVLGQTFAGMFPDRVGRVLLDSTVRFDDYHSGHWITVTRDTERALVNFFTECINVGPELCPIANLNGPDTTAEYLHKAYAEVFQELLDDPVFLPGDYVPSPWYQPGGITVYLVLKYITLSLVYNPIEFGVLYLVVDIALRRDWEQAFDVLSSQLNTTTPEIPWNLGTNAFHGITCGDGAFRANKPEDLYSWTQAQAAAGTFADAFGPQIWPCAQWKFTAKERYTGPWTAINTSYPILFVNGNHDPITPLSAAYEASANFLGSRLVVQNGHGHAVRGHPSACTNKVIAEYFNDGTLPDVGKVCQTDKTAYGVYEDYLASLNSTANSTMTKRSLKIPHRPLLT</sequence>
<name>A0A6A6ABK9_9PLEO</name>
<dbReference type="GO" id="GO:0016787">
    <property type="term" value="F:hydrolase activity"/>
    <property type="evidence" value="ECO:0007669"/>
    <property type="project" value="UniProtKB-KW"/>
</dbReference>
<evidence type="ECO:0000259" key="5">
    <source>
        <dbReference type="Pfam" id="PF08386"/>
    </source>
</evidence>
<evidence type="ECO:0000256" key="1">
    <source>
        <dbReference type="ARBA" id="ARBA00010088"/>
    </source>
</evidence>
<dbReference type="AlphaFoldDB" id="A0A6A6ABK9"/>
<keyword evidence="2 6" id="KW-0378">Hydrolase</keyword>
<evidence type="ECO:0000256" key="2">
    <source>
        <dbReference type="ARBA" id="ARBA00022801"/>
    </source>
</evidence>
<proteinExistence type="inferred from homology"/>
<dbReference type="PANTHER" id="PTHR43248">
    <property type="entry name" value="2-SUCCINYL-6-HYDROXY-2,4-CYCLOHEXADIENE-1-CARBOXYLATE SYNTHASE"/>
    <property type="match status" value="1"/>
</dbReference>
<reference evidence="6" key="1">
    <citation type="journal article" date="2020" name="Stud. Mycol.">
        <title>101 Dothideomycetes genomes: a test case for predicting lifestyles and emergence of pathogens.</title>
        <authorList>
            <person name="Haridas S."/>
            <person name="Albert R."/>
            <person name="Binder M."/>
            <person name="Bloem J."/>
            <person name="Labutti K."/>
            <person name="Salamov A."/>
            <person name="Andreopoulos B."/>
            <person name="Baker S."/>
            <person name="Barry K."/>
            <person name="Bills G."/>
            <person name="Bluhm B."/>
            <person name="Cannon C."/>
            <person name="Castanera R."/>
            <person name="Culley D."/>
            <person name="Daum C."/>
            <person name="Ezra D."/>
            <person name="Gonzalez J."/>
            <person name="Henrissat B."/>
            <person name="Kuo A."/>
            <person name="Liang C."/>
            <person name="Lipzen A."/>
            <person name="Lutzoni F."/>
            <person name="Magnuson J."/>
            <person name="Mondo S."/>
            <person name="Nolan M."/>
            <person name="Ohm R."/>
            <person name="Pangilinan J."/>
            <person name="Park H.-J."/>
            <person name="Ramirez L."/>
            <person name="Alfaro M."/>
            <person name="Sun H."/>
            <person name="Tritt A."/>
            <person name="Yoshinaga Y."/>
            <person name="Zwiers L.-H."/>
            <person name="Turgeon B."/>
            <person name="Goodwin S."/>
            <person name="Spatafora J."/>
            <person name="Crous P."/>
            <person name="Grigoriev I."/>
        </authorList>
    </citation>
    <scope>NUCLEOTIDE SEQUENCE</scope>
    <source>
        <strain evidence="6">CBS 119687</strain>
    </source>
</reference>
<dbReference type="OrthoDB" id="425534at2759"/>
<feature type="chain" id="PRO_5025658563" evidence="3">
    <location>
        <begin position="18"/>
        <end position="567"/>
    </location>
</feature>
<dbReference type="InterPro" id="IPR000073">
    <property type="entry name" value="AB_hydrolase_1"/>
</dbReference>
<dbReference type="InterPro" id="IPR051601">
    <property type="entry name" value="Serine_prot/Carboxylest_S33"/>
</dbReference>
<dbReference type="Pfam" id="PF08386">
    <property type="entry name" value="Abhydrolase_4"/>
    <property type="match status" value="1"/>
</dbReference>
<dbReference type="Pfam" id="PF00561">
    <property type="entry name" value="Abhydrolase_1"/>
    <property type="match status" value="1"/>
</dbReference>
<dbReference type="InterPro" id="IPR029058">
    <property type="entry name" value="AB_hydrolase_fold"/>
</dbReference>